<gene>
    <name evidence="9" type="ORF">AACT_1515</name>
</gene>
<name>A0A6M8EKM1_9BACT</name>
<dbReference type="InterPro" id="IPR000415">
    <property type="entry name" value="Nitroreductase-like"/>
</dbReference>
<keyword evidence="4" id="KW-0288">FMN</keyword>
<evidence type="ECO:0000256" key="6">
    <source>
        <dbReference type="ARBA" id="ARBA00023002"/>
    </source>
</evidence>
<dbReference type="InterPro" id="IPR033878">
    <property type="entry name" value="NfsB-like"/>
</dbReference>
<keyword evidence="6" id="KW-0560">Oxidoreductase</keyword>
<comment type="similarity">
    <text evidence="2">Belongs to the nitroreductase family.</text>
</comment>
<dbReference type="PANTHER" id="PTHR23026">
    <property type="entry name" value="NADPH NITROREDUCTASE"/>
    <property type="match status" value="1"/>
</dbReference>
<reference evidence="9 10" key="1">
    <citation type="submission" date="2019-08" db="EMBL/GenBank/DDBJ databases">
        <title>Complete genome sequence of Arcobacter acticola.</title>
        <authorList>
            <person name="Miller W."/>
        </authorList>
    </citation>
    <scope>NUCLEOTIDE SEQUENCE [LARGE SCALE GENOMIC DNA]</scope>
    <source>
        <strain evidence="9 10">KCTC 52212</strain>
    </source>
</reference>
<keyword evidence="3" id="KW-0285">Flavoprotein</keyword>
<dbReference type="KEGG" id="paco:AACT_1515"/>
<protein>
    <submittedName>
        <fullName evidence="9">Nitroreductase</fullName>
    </submittedName>
</protein>
<evidence type="ECO:0000256" key="1">
    <source>
        <dbReference type="ARBA" id="ARBA00001917"/>
    </source>
</evidence>
<dbReference type="Pfam" id="PF00881">
    <property type="entry name" value="Nitroreductase"/>
    <property type="match status" value="1"/>
</dbReference>
<dbReference type="PANTHER" id="PTHR23026:SF125">
    <property type="entry name" value="OXYGEN-INSENSITIVE NAD(P)H NITROREDUCTASE"/>
    <property type="match status" value="1"/>
</dbReference>
<sequence length="220" mass="25600">MENKFLEAMKFRHATKEFDSTKKISDEDFDTVLEYGILSPSSFGFEPWKFLVVQNENLRTKLKEFSWGAQGTLPTASHFMIILARKEKGMKYDSTYIKHMMNDVKQFPADVQEIYSGFYEKFQKEDFKILENSRAMFDWSTKQTYIALANMMTGAAYMGIDSCPIEGFDADLTEAFLRDELDIDTQEYGAAVMVCFGYRKDAPKHEKVRQDINTVTSWYK</sequence>
<dbReference type="InterPro" id="IPR029479">
    <property type="entry name" value="Nitroreductase"/>
</dbReference>
<dbReference type="RefSeq" id="WP_216658233.1">
    <property type="nucleotide sequence ID" value="NZ_CP042652.1"/>
</dbReference>
<evidence type="ECO:0000256" key="7">
    <source>
        <dbReference type="ARBA" id="ARBA00023027"/>
    </source>
</evidence>
<dbReference type="SUPFAM" id="SSF55469">
    <property type="entry name" value="FMN-dependent nitroreductase-like"/>
    <property type="match status" value="1"/>
</dbReference>
<evidence type="ECO:0000256" key="3">
    <source>
        <dbReference type="ARBA" id="ARBA00022630"/>
    </source>
</evidence>
<dbReference type="Proteomes" id="UP000503483">
    <property type="component" value="Chromosome"/>
</dbReference>
<evidence type="ECO:0000256" key="5">
    <source>
        <dbReference type="ARBA" id="ARBA00022857"/>
    </source>
</evidence>
<proteinExistence type="inferred from homology"/>
<dbReference type="InterPro" id="IPR050627">
    <property type="entry name" value="Nitroreductase/BluB"/>
</dbReference>
<evidence type="ECO:0000256" key="4">
    <source>
        <dbReference type="ARBA" id="ARBA00022643"/>
    </source>
</evidence>
<evidence type="ECO:0000313" key="9">
    <source>
        <dbReference type="EMBL" id="QKE28679.1"/>
    </source>
</evidence>
<dbReference type="GO" id="GO:0046857">
    <property type="term" value="F:oxidoreductase activity, acting on other nitrogenous compounds as donors, with NAD or NADP as acceptor"/>
    <property type="evidence" value="ECO:0007669"/>
    <property type="project" value="TreeGrafter"/>
</dbReference>
<dbReference type="GO" id="GO:0046256">
    <property type="term" value="P:2,4,6-trinitrotoluene catabolic process"/>
    <property type="evidence" value="ECO:0007669"/>
    <property type="project" value="TreeGrafter"/>
</dbReference>
<keyword evidence="5" id="KW-0521">NADP</keyword>
<dbReference type="CDD" id="cd02149">
    <property type="entry name" value="NfsB-like"/>
    <property type="match status" value="1"/>
</dbReference>
<dbReference type="Gene3D" id="3.40.109.10">
    <property type="entry name" value="NADH Oxidase"/>
    <property type="match status" value="1"/>
</dbReference>
<evidence type="ECO:0000256" key="2">
    <source>
        <dbReference type="ARBA" id="ARBA00007118"/>
    </source>
</evidence>
<dbReference type="GO" id="GO:0005829">
    <property type="term" value="C:cytosol"/>
    <property type="evidence" value="ECO:0007669"/>
    <property type="project" value="TreeGrafter"/>
</dbReference>
<evidence type="ECO:0000259" key="8">
    <source>
        <dbReference type="Pfam" id="PF00881"/>
    </source>
</evidence>
<keyword evidence="10" id="KW-1185">Reference proteome</keyword>
<organism evidence="9 10">
    <name type="scientific">Arcobacter acticola</name>
    <dbReference type="NCBI Taxonomy" id="1849015"/>
    <lineage>
        <taxon>Bacteria</taxon>
        <taxon>Pseudomonadati</taxon>
        <taxon>Campylobacterota</taxon>
        <taxon>Epsilonproteobacteria</taxon>
        <taxon>Campylobacterales</taxon>
        <taxon>Arcobacteraceae</taxon>
        <taxon>Arcobacter</taxon>
    </lineage>
</organism>
<dbReference type="EMBL" id="CP042652">
    <property type="protein sequence ID" value="QKE28679.1"/>
    <property type="molecule type" value="Genomic_DNA"/>
</dbReference>
<dbReference type="AlphaFoldDB" id="A0A6M8EKM1"/>
<comment type="cofactor">
    <cofactor evidence="1">
        <name>FMN</name>
        <dbReference type="ChEBI" id="CHEBI:58210"/>
    </cofactor>
</comment>
<keyword evidence="7" id="KW-0520">NAD</keyword>
<evidence type="ECO:0000313" key="10">
    <source>
        <dbReference type="Proteomes" id="UP000503483"/>
    </source>
</evidence>
<accession>A0A6M8EKM1</accession>
<feature type="domain" description="Nitroreductase" evidence="8">
    <location>
        <begin position="10"/>
        <end position="198"/>
    </location>
</feature>